<evidence type="ECO:0000259" key="8">
    <source>
        <dbReference type="PROSITE" id="PS50878"/>
    </source>
</evidence>
<keyword evidence="7" id="KW-0695">RNA-directed DNA polymerase</keyword>
<dbReference type="PANTHER" id="PTHR24559">
    <property type="entry name" value="TRANSPOSON TY3-I GAG-POL POLYPROTEIN"/>
    <property type="match status" value="1"/>
</dbReference>
<accession>A0A4Y2N9L0</accession>
<dbReference type="InterPro" id="IPR053134">
    <property type="entry name" value="RNA-dir_DNA_polymerase"/>
</dbReference>
<dbReference type="GO" id="GO:0006508">
    <property type="term" value="P:proteolysis"/>
    <property type="evidence" value="ECO:0007669"/>
    <property type="project" value="UniProtKB-KW"/>
</dbReference>
<dbReference type="AlphaFoldDB" id="A0A4Y2N9L0"/>
<dbReference type="InterPro" id="IPR043502">
    <property type="entry name" value="DNA/RNA_pol_sf"/>
</dbReference>
<evidence type="ECO:0000256" key="7">
    <source>
        <dbReference type="ARBA" id="ARBA00022918"/>
    </source>
</evidence>
<dbReference type="GO" id="GO:0003964">
    <property type="term" value="F:RNA-directed DNA polymerase activity"/>
    <property type="evidence" value="ECO:0007669"/>
    <property type="project" value="UniProtKB-KW"/>
</dbReference>
<evidence type="ECO:0000256" key="5">
    <source>
        <dbReference type="ARBA" id="ARBA00022759"/>
    </source>
</evidence>
<evidence type="ECO:0000313" key="10">
    <source>
        <dbReference type="Proteomes" id="UP000499080"/>
    </source>
</evidence>
<dbReference type="Proteomes" id="UP000499080">
    <property type="component" value="Unassembled WGS sequence"/>
</dbReference>
<dbReference type="OrthoDB" id="6436542at2759"/>
<dbReference type="Pfam" id="PF00078">
    <property type="entry name" value="RVT_1"/>
    <property type="match status" value="1"/>
</dbReference>
<sequence>MEFQFILDNDIVRSSKSRCANPLHLVNKKVGTFRSCGDYRRLNAQTVPDQYPIPRIEDFHYILKDECIFSKLDLVKAYYQIPIAEEDREKTAVTTPFVLYEFNVMSFGLRNAPSTFQLFITEMLFGFYFVFPYLDYVLVASSSEEKQKENLKMVFDRFQQYGLRINISKSVTGTD</sequence>
<evidence type="ECO:0000256" key="3">
    <source>
        <dbReference type="ARBA" id="ARBA00022695"/>
    </source>
</evidence>
<keyword evidence="3" id="KW-0548">Nucleotidyltransferase</keyword>
<dbReference type="GO" id="GO:0004519">
    <property type="term" value="F:endonuclease activity"/>
    <property type="evidence" value="ECO:0007669"/>
    <property type="project" value="UniProtKB-KW"/>
</dbReference>
<keyword evidence="5" id="KW-0255">Endonuclease</keyword>
<dbReference type="FunFam" id="3.10.10.10:FF:000007">
    <property type="entry name" value="Retrovirus-related Pol polyprotein from transposon 17.6-like Protein"/>
    <property type="match status" value="1"/>
</dbReference>
<dbReference type="PROSITE" id="PS50878">
    <property type="entry name" value="RT_POL"/>
    <property type="match status" value="1"/>
</dbReference>
<dbReference type="SUPFAM" id="SSF56672">
    <property type="entry name" value="DNA/RNA polymerases"/>
    <property type="match status" value="1"/>
</dbReference>
<dbReference type="Gene3D" id="3.30.70.270">
    <property type="match status" value="1"/>
</dbReference>
<dbReference type="CDD" id="cd01647">
    <property type="entry name" value="RT_LTR"/>
    <property type="match status" value="1"/>
</dbReference>
<evidence type="ECO:0000313" key="9">
    <source>
        <dbReference type="EMBL" id="GBN36075.1"/>
    </source>
</evidence>
<comment type="caution">
    <text evidence="9">The sequence shown here is derived from an EMBL/GenBank/DDBJ whole genome shotgun (WGS) entry which is preliminary data.</text>
</comment>
<gene>
    <name evidence="9" type="primary">TY3B-I_1073</name>
    <name evidence="9" type="ORF">AVEN_127140_1</name>
</gene>
<dbReference type="InterPro" id="IPR043128">
    <property type="entry name" value="Rev_trsase/Diguanyl_cyclase"/>
</dbReference>
<evidence type="ECO:0000256" key="1">
    <source>
        <dbReference type="ARBA" id="ARBA00022670"/>
    </source>
</evidence>
<evidence type="ECO:0000256" key="2">
    <source>
        <dbReference type="ARBA" id="ARBA00022679"/>
    </source>
</evidence>
<keyword evidence="4" id="KW-0540">Nuclease</keyword>
<dbReference type="PANTHER" id="PTHR24559:SF444">
    <property type="entry name" value="REVERSE TRANSCRIPTASE DOMAIN-CONTAINING PROTEIN"/>
    <property type="match status" value="1"/>
</dbReference>
<dbReference type="InterPro" id="IPR000477">
    <property type="entry name" value="RT_dom"/>
</dbReference>
<keyword evidence="1" id="KW-0645">Protease</keyword>
<feature type="domain" description="Reverse transcriptase" evidence="8">
    <location>
        <begin position="1"/>
        <end position="175"/>
    </location>
</feature>
<proteinExistence type="predicted"/>
<dbReference type="Gene3D" id="3.10.10.10">
    <property type="entry name" value="HIV Type 1 Reverse Transcriptase, subunit A, domain 1"/>
    <property type="match status" value="1"/>
</dbReference>
<keyword evidence="6" id="KW-0378">Hydrolase</keyword>
<evidence type="ECO:0000256" key="6">
    <source>
        <dbReference type="ARBA" id="ARBA00022801"/>
    </source>
</evidence>
<keyword evidence="2" id="KW-0808">Transferase</keyword>
<reference evidence="9 10" key="1">
    <citation type="journal article" date="2019" name="Sci. Rep.">
        <title>Orb-weaving spider Araneus ventricosus genome elucidates the spidroin gene catalogue.</title>
        <authorList>
            <person name="Kono N."/>
            <person name="Nakamura H."/>
            <person name="Ohtoshi R."/>
            <person name="Moran D.A.P."/>
            <person name="Shinohara A."/>
            <person name="Yoshida Y."/>
            <person name="Fujiwara M."/>
            <person name="Mori M."/>
            <person name="Tomita M."/>
            <person name="Arakawa K."/>
        </authorList>
    </citation>
    <scope>NUCLEOTIDE SEQUENCE [LARGE SCALE GENOMIC DNA]</scope>
</reference>
<dbReference type="GO" id="GO:0008233">
    <property type="term" value="F:peptidase activity"/>
    <property type="evidence" value="ECO:0007669"/>
    <property type="project" value="UniProtKB-KW"/>
</dbReference>
<protein>
    <submittedName>
        <fullName evidence="9">Transposon Ty3-I Gag-Pol polyprotein</fullName>
    </submittedName>
</protein>
<evidence type="ECO:0000256" key="4">
    <source>
        <dbReference type="ARBA" id="ARBA00022722"/>
    </source>
</evidence>
<keyword evidence="10" id="KW-1185">Reference proteome</keyword>
<name>A0A4Y2N9L0_ARAVE</name>
<organism evidence="9 10">
    <name type="scientific">Araneus ventricosus</name>
    <name type="common">Orbweaver spider</name>
    <name type="synonym">Epeira ventricosa</name>
    <dbReference type="NCBI Taxonomy" id="182803"/>
    <lineage>
        <taxon>Eukaryota</taxon>
        <taxon>Metazoa</taxon>
        <taxon>Ecdysozoa</taxon>
        <taxon>Arthropoda</taxon>
        <taxon>Chelicerata</taxon>
        <taxon>Arachnida</taxon>
        <taxon>Araneae</taxon>
        <taxon>Araneomorphae</taxon>
        <taxon>Entelegynae</taxon>
        <taxon>Araneoidea</taxon>
        <taxon>Araneidae</taxon>
        <taxon>Araneus</taxon>
    </lineage>
</organism>
<dbReference type="EMBL" id="BGPR01008786">
    <property type="protein sequence ID" value="GBN36075.1"/>
    <property type="molecule type" value="Genomic_DNA"/>
</dbReference>